<organism evidence="2">
    <name type="scientific">uncultured Craurococcus sp</name>
    <dbReference type="NCBI Taxonomy" id="1135998"/>
    <lineage>
        <taxon>Bacteria</taxon>
        <taxon>Pseudomonadati</taxon>
        <taxon>Pseudomonadota</taxon>
        <taxon>Alphaproteobacteria</taxon>
        <taxon>Acetobacterales</taxon>
        <taxon>Acetobacteraceae</taxon>
        <taxon>Craurococcus</taxon>
        <taxon>environmental samples</taxon>
    </lineage>
</organism>
<proteinExistence type="predicted"/>
<evidence type="ECO:0000256" key="1">
    <source>
        <dbReference type="SAM" id="SignalP"/>
    </source>
</evidence>
<feature type="chain" id="PRO_5026800369" description="Lipoprotein" evidence="1">
    <location>
        <begin position="21"/>
        <end position="158"/>
    </location>
</feature>
<name>A0A6J4HFT5_9PROT</name>
<feature type="signal peptide" evidence="1">
    <location>
        <begin position="1"/>
        <end position="20"/>
    </location>
</feature>
<gene>
    <name evidence="2" type="ORF">AVDCRST_MAG27-476</name>
</gene>
<evidence type="ECO:0008006" key="3">
    <source>
        <dbReference type="Google" id="ProtNLM"/>
    </source>
</evidence>
<sequence length="158" mass="16705">MRRLALVLLLPLAFGACNQAADVVGAVAGGGAALTSGNPALAIGVGIGVRTVTAAGIRYVVRIRQGAAQDEVAAVIGSLAPGEVRRWRIRHTIPLGNEAGEVRLVREIDNALAPCREALFSVEDEGERQWFLATACRQGETWKWAAAEPAVPRWGSLQ</sequence>
<protein>
    <recommendedName>
        <fullName evidence="3">Lipoprotein</fullName>
    </recommendedName>
</protein>
<dbReference type="AlphaFoldDB" id="A0A6J4HFT5"/>
<accession>A0A6J4HFT5</accession>
<dbReference type="PROSITE" id="PS51257">
    <property type="entry name" value="PROKAR_LIPOPROTEIN"/>
    <property type="match status" value="1"/>
</dbReference>
<evidence type="ECO:0000313" key="2">
    <source>
        <dbReference type="EMBL" id="CAA9221082.1"/>
    </source>
</evidence>
<reference evidence="2" key="1">
    <citation type="submission" date="2020-02" db="EMBL/GenBank/DDBJ databases">
        <authorList>
            <person name="Meier V. D."/>
        </authorList>
    </citation>
    <scope>NUCLEOTIDE SEQUENCE</scope>
    <source>
        <strain evidence="2">AVDCRST_MAG27</strain>
    </source>
</reference>
<keyword evidence="1" id="KW-0732">Signal</keyword>
<dbReference type="EMBL" id="CADCTD010000012">
    <property type="protein sequence ID" value="CAA9221082.1"/>
    <property type="molecule type" value="Genomic_DNA"/>
</dbReference>